<gene>
    <name evidence="2" type="ordered locus">ECA0484</name>
</gene>
<protein>
    <submittedName>
        <fullName evidence="2">Uncharacterized protein</fullName>
    </submittedName>
</protein>
<reference evidence="2" key="1">
    <citation type="submission" date="2004-02" db="EMBL/GenBank/DDBJ databases">
        <title>The genome sequence of the enterobacterial phytopathogen Erwinia carotovora subsp. atroseptica SCRI1043 and functional genomic identification of novel virulence factors.</title>
        <authorList>
            <person name="Bell K.S."/>
            <person name="Sebaihia M."/>
            <person name="Pritchard L."/>
            <person name="Holden M."/>
            <person name="Hyman L.J."/>
            <person name="Holeva M.C."/>
            <person name="Thomson N.R."/>
            <person name="Bentley S.D."/>
            <person name="Churcher C."/>
            <person name="Mungall K."/>
            <person name="Atkin R."/>
            <person name="Bason N."/>
            <person name="Brooks K."/>
            <person name="Chillingworth T."/>
            <person name="Clark K."/>
            <person name="Doggett J."/>
            <person name="Fraser A."/>
            <person name="Hance Z."/>
            <person name="Hauser H."/>
            <person name="Jagels K."/>
            <person name="Moule S."/>
            <person name="Norbertczak H."/>
            <person name="Ormond D."/>
            <person name="Price C."/>
            <person name="Quail M.A."/>
            <person name="Sanders M."/>
            <person name="Walker D."/>
            <person name="Whitehead S."/>
            <person name="Salmond G.P.C."/>
            <person name="Birch P.R.J."/>
            <person name="Barrell B.G."/>
            <person name="Parkhill J."/>
            <person name="Toth I.K."/>
        </authorList>
    </citation>
    <scope>NUCLEOTIDE SEQUENCE</scope>
    <source>
        <strain evidence="2">SCRI1043</strain>
    </source>
</reference>
<dbReference type="EMBL" id="BX950851">
    <property type="protein sequence ID" value="CAG73399.1"/>
    <property type="molecule type" value="Genomic_DNA"/>
</dbReference>
<evidence type="ECO:0000313" key="2">
    <source>
        <dbReference type="EMBL" id="CAG73399.1"/>
    </source>
</evidence>
<dbReference type="KEGG" id="eca:ECA0484"/>
<evidence type="ECO:0000256" key="1">
    <source>
        <dbReference type="SAM" id="MobiDB-lite"/>
    </source>
</evidence>
<dbReference type="HOGENOM" id="CLU_2651187_0_0_6"/>
<keyword evidence="3" id="KW-1185">Reference proteome</keyword>
<proteinExistence type="predicted"/>
<name>Q6D9X9_PECAS</name>
<evidence type="ECO:0000313" key="3">
    <source>
        <dbReference type="Proteomes" id="UP000007966"/>
    </source>
</evidence>
<dbReference type="STRING" id="218491.ECA0484"/>
<dbReference type="Proteomes" id="UP000007966">
    <property type="component" value="Chromosome"/>
</dbReference>
<dbReference type="AlphaFoldDB" id="Q6D9X9"/>
<organism evidence="2 3">
    <name type="scientific">Pectobacterium atrosepticum (strain SCRI 1043 / ATCC BAA-672)</name>
    <name type="common">Erwinia carotovora subsp. atroseptica</name>
    <dbReference type="NCBI Taxonomy" id="218491"/>
    <lineage>
        <taxon>Bacteria</taxon>
        <taxon>Pseudomonadati</taxon>
        <taxon>Pseudomonadota</taxon>
        <taxon>Gammaproteobacteria</taxon>
        <taxon>Enterobacterales</taxon>
        <taxon>Pectobacteriaceae</taxon>
        <taxon>Pectobacterium</taxon>
    </lineage>
</organism>
<accession>Q6D9X9</accession>
<feature type="region of interest" description="Disordered" evidence="1">
    <location>
        <begin position="1"/>
        <end position="53"/>
    </location>
</feature>
<sequence length="76" mass="8265">MSRRDAAKACATSGTCRKRSVKPDADEGIAQRHNLAKSQGSQGDGAEPPCVGRVLRSSMKMTVLWRTKLSPRSHKI</sequence>